<dbReference type="PANTHER" id="PTHR37310:SF1">
    <property type="entry name" value="CYTOPLASMIC PROTEIN"/>
    <property type="match status" value="1"/>
</dbReference>
<dbReference type="AlphaFoldDB" id="A0A7X6DHW8"/>
<dbReference type="Proteomes" id="UP000521868">
    <property type="component" value="Unassembled WGS sequence"/>
</dbReference>
<dbReference type="Pfam" id="PF03860">
    <property type="entry name" value="Csp"/>
    <property type="match status" value="1"/>
</dbReference>
<dbReference type="InterPro" id="IPR044543">
    <property type="entry name" value="YHJQ-like"/>
</dbReference>
<dbReference type="CDD" id="cd08026">
    <property type="entry name" value="DUF326"/>
    <property type="match status" value="1"/>
</dbReference>
<dbReference type="EMBL" id="VTOX01000006">
    <property type="protein sequence ID" value="NKE67482.1"/>
    <property type="molecule type" value="Genomic_DNA"/>
</dbReference>
<organism evidence="1 2">
    <name type="scientific">Ramlibacter lithotrophicus</name>
    <dbReference type="NCBI Taxonomy" id="2606681"/>
    <lineage>
        <taxon>Bacteria</taxon>
        <taxon>Pseudomonadati</taxon>
        <taxon>Pseudomonadota</taxon>
        <taxon>Betaproteobacteria</taxon>
        <taxon>Burkholderiales</taxon>
        <taxon>Comamonadaceae</taxon>
        <taxon>Ramlibacter</taxon>
    </lineage>
</organism>
<keyword evidence="2" id="KW-1185">Reference proteome</keyword>
<protein>
    <submittedName>
        <fullName evidence="1">Four-helix bundle copper-binding protein</fullName>
    </submittedName>
</protein>
<comment type="caution">
    <text evidence="1">The sequence shown here is derived from an EMBL/GenBank/DDBJ whole genome shotgun (WGS) entry which is preliminary data.</text>
</comment>
<evidence type="ECO:0000313" key="1">
    <source>
        <dbReference type="EMBL" id="NKE67482.1"/>
    </source>
</evidence>
<name>A0A7X6DHW8_9BURK</name>
<sequence length="121" mass="13142">MSHEKYEEYQECIAACHACAVACNHCAACCLQEPDVKMMARCIALDSDCAQICELAVAFMSGGSEYSPALCALCADVCRDCGAECARHDMDHCQQCAEACRRCEQACREMAQRSRAGAVEV</sequence>
<reference evidence="1 2" key="1">
    <citation type="journal article" date="2020" name="Nature">
        <title>Bacterial chemolithoautotrophy via manganese oxidation.</title>
        <authorList>
            <person name="Yu H."/>
            <person name="Leadbetter J.R."/>
        </authorList>
    </citation>
    <scope>NUCLEOTIDE SEQUENCE [LARGE SCALE GENOMIC DNA]</scope>
    <source>
        <strain evidence="1 2">RBP-1</strain>
    </source>
</reference>
<dbReference type="Gene3D" id="1.20.1270.360">
    <property type="match status" value="1"/>
</dbReference>
<proteinExistence type="predicted"/>
<evidence type="ECO:0000313" key="2">
    <source>
        <dbReference type="Proteomes" id="UP000521868"/>
    </source>
</evidence>
<dbReference type="InterPro" id="IPR005560">
    <property type="entry name" value="Csp_YhjQ"/>
</dbReference>
<accession>A0A7X6DHW8</accession>
<dbReference type="RefSeq" id="WP_168108607.1">
    <property type="nucleotide sequence ID" value="NZ_VTOX01000006.1"/>
</dbReference>
<dbReference type="PANTHER" id="PTHR37310">
    <property type="entry name" value="CYTOPLASMIC PROTEIN-RELATED"/>
    <property type="match status" value="1"/>
</dbReference>
<gene>
    <name evidence="1" type="ORF">RAMLITH_16785</name>
</gene>